<evidence type="ECO:0000313" key="2">
    <source>
        <dbReference type="Proteomes" id="UP000193391"/>
    </source>
</evidence>
<dbReference type="EMBL" id="JFKA01000012">
    <property type="protein sequence ID" value="OSQ36114.1"/>
    <property type="molecule type" value="Genomic_DNA"/>
</dbReference>
<name>A0A1Y2KW10_9PROT</name>
<sequence>MFPLPRPIARNITRLSRILIILAVAAPMLAACSGIDWQASIRQSLSNACAASRHCGSNGIPQAD</sequence>
<evidence type="ECO:0000313" key="1">
    <source>
        <dbReference type="EMBL" id="OSQ36114.1"/>
    </source>
</evidence>
<dbReference type="PROSITE" id="PS51257">
    <property type="entry name" value="PROKAR_LIPOPROTEIN"/>
    <property type="match status" value="1"/>
</dbReference>
<evidence type="ECO:0008006" key="3">
    <source>
        <dbReference type="Google" id="ProtNLM"/>
    </source>
</evidence>
<dbReference type="AlphaFoldDB" id="A0A1Y2KW10"/>
<protein>
    <recommendedName>
        <fullName evidence="3">Lipoprotein</fullName>
    </recommendedName>
</protein>
<comment type="caution">
    <text evidence="1">The sequence shown here is derived from an EMBL/GenBank/DDBJ whole genome shotgun (WGS) entry which is preliminary data.</text>
</comment>
<accession>A0A1Y2KW10</accession>
<proteinExistence type="predicted"/>
<gene>
    <name evidence="1" type="ORF">TMES_18740</name>
</gene>
<keyword evidence="2" id="KW-1185">Reference proteome</keyword>
<reference evidence="1 2" key="1">
    <citation type="submission" date="2014-03" db="EMBL/GenBank/DDBJ databases">
        <title>The draft genome sequence of Thalassospira mesophila JCM 18969.</title>
        <authorList>
            <person name="Lai Q."/>
            <person name="Shao Z."/>
        </authorList>
    </citation>
    <scope>NUCLEOTIDE SEQUENCE [LARGE SCALE GENOMIC DNA]</scope>
    <source>
        <strain evidence="1 2">JCM 18969</strain>
    </source>
</reference>
<organism evidence="1 2">
    <name type="scientific">Thalassospira mesophila</name>
    <dbReference type="NCBI Taxonomy" id="1293891"/>
    <lineage>
        <taxon>Bacteria</taxon>
        <taxon>Pseudomonadati</taxon>
        <taxon>Pseudomonadota</taxon>
        <taxon>Alphaproteobacteria</taxon>
        <taxon>Rhodospirillales</taxon>
        <taxon>Thalassospiraceae</taxon>
        <taxon>Thalassospira</taxon>
    </lineage>
</organism>
<dbReference type="Proteomes" id="UP000193391">
    <property type="component" value="Unassembled WGS sequence"/>
</dbReference>